<protein>
    <submittedName>
        <fullName evidence="2">Uncharacterized protein</fullName>
    </submittedName>
</protein>
<proteinExistence type="predicted"/>
<dbReference type="Proteomes" id="UP000219642">
    <property type="component" value="Unassembled WGS sequence"/>
</dbReference>
<sequence length="164" mass="18838">MRIAILFLVALWAFSATAEQCYPEFSESGFLASIGKKPVKKTEKKEEGITRYQYEFRKDLPAEDALSDDADKKYEPQFYLTIYEPPCAKKVTIWFYKDNGNTEKLSNVTLAGRAYKYLTGVEPAIFANKMKRFNDVQNFESFDDKADSKFIKSGDVFSIEVTLK</sequence>
<gene>
    <name evidence="2" type="ORF">BK796_20470</name>
</gene>
<feature type="signal peptide" evidence="1">
    <location>
        <begin position="1"/>
        <end position="18"/>
    </location>
</feature>
<comment type="caution">
    <text evidence="2">The sequence shown here is derived from an EMBL/GenBank/DDBJ whole genome shotgun (WGS) entry which is preliminary data.</text>
</comment>
<evidence type="ECO:0000313" key="2">
    <source>
        <dbReference type="EMBL" id="PDO83351.1"/>
    </source>
</evidence>
<evidence type="ECO:0000256" key="1">
    <source>
        <dbReference type="SAM" id="SignalP"/>
    </source>
</evidence>
<keyword evidence="3" id="KW-1185">Reference proteome</keyword>
<organism evidence="2 3">
    <name type="scientific">Kosakonia pseudosacchari</name>
    <dbReference type="NCBI Taxonomy" id="1646340"/>
    <lineage>
        <taxon>Bacteria</taxon>
        <taxon>Pseudomonadati</taxon>
        <taxon>Pseudomonadota</taxon>
        <taxon>Gammaproteobacteria</taxon>
        <taxon>Enterobacterales</taxon>
        <taxon>Enterobacteriaceae</taxon>
        <taxon>Kosakonia</taxon>
    </lineage>
</organism>
<dbReference type="RefSeq" id="WP_097401817.1">
    <property type="nucleotide sequence ID" value="NZ_CP158850.1"/>
</dbReference>
<dbReference type="EMBL" id="NITV01000013">
    <property type="protein sequence ID" value="PDO83351.1"/>
    <property type="molecule type" value="Genomic_DNA"/>
</dbReference>
<keyword evidence="1" id="KW-0732">Signal</keyword>
<feature type="chain" id="PRO_5046285999" evidence="1">
    <location>
        <begin position="19"/>
        <end position="164"/>
    </location>
</feature>
<name>A0ABX4ILN0_9ENTR</name>
<evidence type="ECO:0000313" key="3">
    <source>
        <dbReference type="Proteomes" id="UP000219642"/>
    </source>
</evidence>
<reference evidence="2 3" key="1">
    <citation type="submission" date="2017-06" db="EMBL/GenBank/DDBJ databases">
        <title>Draft genome sequence of nitrogen-fixing Kosakonia pseudosacchari strain NN143 isolated from sugarcane roots.</title>
        <authorList>
            <person name="Li Y."/>
            <person name="Li S."/>
            <person name="Lin L."/>
            <person name="Wu X."/>
            <person name="Yang L."/>
            <person name="Li Y."/>
            <person name="An Q."/>
        </authorList>
    </citation>
    <scope>NUCLEOTIDE SEQUENCE [LARGE SCALE GENOMIC DNA]</scope>
    <source>
        <strain evidence="2 3">NN143</strain>
    </source>
</reference>
<accession>A0ABX4ILN0</accession>